<dbReference type="Gene3D" id="2.160.20.10">
    <property type="entry name" value="Single-stranded right-handed beta-helix, Pectin lyase-like"/>
    <property type="match status" value="1"/>
</dbReference>
<dbReference type="RefSeq" id="WP_183488814.1">
    <property type="nucleotide sequence ID" value="NZ_JBHUOV010000007.1"/>
</dbReference>
<feature type="chain" id="PRO_5047502847" description="Right handed beta helix domain-containing protein" evidence="1">
    <location>
        <begin position="20"/>
        <end position="541"/>
    </location>
</feature>
<evidence type="ECO:0000313" key="2">
    <source>
        <dbReference type="EMBL" id="MFD2824123.1"/>
    </source>
</evidence>
<comment type="caution">
    <text evidence="2">The sequence shown here is derived from an EMBL/GenBank/DDBJ whole genome shotgun (WGS) entry which is preliminary data.</text>
</comment>
<dbReference type="InterPro" id="IPR011050">
    <property type="entry name" value="Pectin_lyase_fold/virulence"/>
</dbReference>
<dbReference type="SUPFAM" id="SSF51126">
    <property type="entry name" value="Pectin lyase-like"/>
    <property type="match status" value="1"/>
</dbReference>
<organism evidence="2 3">
    <name type="scientific">Lacinutrix iliipiscaria</name>
    <dbReference type="NCBI Taxonomy" id="1230532"/>
    <lineage>
        <taxon>Bacteria</taxon>
        <taxon>Pseudomonadati</taxon>
        <taxon>Bacteroidota</taxon>
        <taxon>Flavobacteriia</taxon>
        <taxon>Flavobacteriales</taxon>
        <taxon>Flavobacteriaceae</taxon>
        <taxon>Lacinutrix</taxon>
    </lineage>
</organism>
<dbReference type="InterPro" id="IPR006626">
    <property type="entry name" value="PbH1"/>
</dbReference>
<accession>A0ABW5WS29</accession>
<name>A0ABW5WS29_9FLAO</name>
<dbReference type="EMBL" id="JBHUOV010000007">
    <property type="protein sequence ID" value="MFD2824123.1"/>
    <property type="molecule type" value="Genomic_DNA"/>
</dbReference>
<dbReference type="Proteomes" id="UP001597533">
    <property type="component" value="Unassembled WGS sequence"/>
</dbReference>
<feature type="signal peptide" evidence="1">
    <location>
        <begin position="1"/>
        <end position="19"/>
    </location>
</feature>
<gene>
    <name evidence="2" type="ORF">ACFS5M_10600</name>
</gene>
<evidence type="ECO:0000256" key="1">
    <source>
        <dbReference type="SAM" id="SignalP"/>
    </source>
</evidence>
<reference evidence="3" key="1">
    <citation type="journal article" date="2019" name="Int. J. Syst. Evol. Microbiol.">
        <title>The Global Catalogue of Microorganisms (GCM) 10K type strain sequencing project: providing services to taxonomists for standard genome sequencing and annotation.</title>
        <authorList>
            <consortium name="The Broad Institute Genomics Platform"/>
            <consortium name="The Broad Institute Genome Sequencing Center for Infectious Disease"/>
            <person name="Wu L."/>
            <person name="Ma J."/>
        </authorList>
    </citation>
    <scope>NUCLEOTIDE SEQUENCE [LARGE SCALE GENOMIC DNA]</scope>
    <source>
        <strain evidence="3">KCTC 32141</strain>
    </source>
</reference>
<dbReference type="InterPro" id="IPR012334">
    <property type="entry name" value="Pectin_lyas_fold"/>
</dbReference>
<protein>
    <recommendedName>
        <fullName evidence="4">Right handed beta helix domain-containing protein</fullName>
    </recommendedName>
</protein>
<keyword evidence="1" id="KW-0732">Signal</keyword>
<sequence length="541" mass="61156">MKKVYSILVLLCSVVLSFAQQEYHVFPENHQQTPGLPTGNGSLQSPWDLQTALNQPNKIVNAGDTIWIHEGIYNGRYSSSLNCTDTNKYITVSGYQNDRVILNGNVNSLDGQTLNVKGGRVIYKNFEVTWLGEFVRDKRDKNFVKTVSGINHYSGENCKFINIKIYNNPGLAFGSWNSTGGTLVTDCIIFNNGVINEKGQGKGVGFYVQNKSNVERIIKNNIIFNNYYKGIEVWSASKNAKSANIMNITLDNNVVFNSGLASGTKKVDNIIIGTDDRNGINIAKNITVKNNILYHNTNYKNNQINGDAASLTIGYYLKAPVENVVVNNNIILGRNNALRLLYAKSLTFTNNKVYSGYALFNSSVFKYAKSDLWKVKNNKYYTKKSGAFRVSDGKTYAIEAWKSMFQFEENSQRLHVGAFDMENVLNITKSEYVPNQFRVVLFNKNEQDVTIDFSSYNIKEGSTYTIRDVENLNHILKTGTLIDFKTTVPMKAIHPSKTKTLDNFGVFIIDFNLEENTVETGNQNEDEESNLFERFWRFLGF</sequence>
<evidence type="ECO:0000313" key="3">
    <source>
        <dbReference type="Proteomes" id="UP001597533"/>
    </source>
</evidence>
<proteinExistence type="predicted"/>
<keyword evidence="3" id="KW-1185">Reference proteome</keyword>
<evidence type="ECO:0008006" key="4">
    <source>
        <dbReference type="Google" id="ProtNLM"/>
    </source>
</evidence>
<dbReference type="SMART" id="SM00710">
    <property type="entry name" value="PbH1"/>
    <property type="match status" value="6"/>
</dbReference>